<organism evidence="1 2">
    <name type="scientific">Tumebacillus flagellatus</name>
    <dbReference type="NCBI Taxonomy" id="1157490"/>
    <lineage>
        <taxon>Bacteria</taxon>
        <taxon>Bacillati</taxon>
        <taxon>Bacillota</taxon>
        <taxon>Bacilli</taxon>
        <taxon>Bacillales</taxon>
        <taxon>Alicyclobacillaceae</taxon>
        <taxon>Tumebacillus</taxon>
    </lineage>
</organism>
<evidence type="ECO:0000313" key="1">
    <source>
        <dbReference type="EMBL" id="KEO82090.1"/>
    </source>
</evidence>
<gene>
    <name evidence="1" type="ORF">EL26_17425</name>
</gene>
<protein>
    <submittedName>
        <fullName evidence="1">Uncharacterized protein</fullName>
    </submittedName>
</protein>
<proteinExistence type="predicted"/>
<accession>A0A074LNM4</accession>
<dbReference type="Proteomes" id="UP000027931">
    <property type="component" value="Unassembled WGS sequence"/>
</dbReference>
<reference evidence="1 2" key="1">
    <citation type="journal article" date="2013" name="Int. J. Syst. Evol. Microbiol.">
        <title>Tumebacillus flagellatus sp. nov., an alpha-amylase/pullulanase-producing bacterium isolated from cassava wastewater.</title>
        <authorList>
            <person name="Wang Q."/>
            <person name="Xie N."/>
            <person name="Qin Y."/>
            <person name="Shen N."/>
            <person name="Zhu J."/>
            <person name="Mi H."/>
            <person name="Huang R."/>
        </authorList>
    </citation>
    <scope>NUCLEOTIDE SEQUENCE [LARGE SCALE GENOMIC DNA]</scope>
    <source>
        <strain evidence="1 2">GST4</strain>
    </source>
</reference>
<evidence type="ECO:0000313" key="2">
    <source>
        <dbReference type="Proteomes" id="UP000027931"/>
    </source>
</evidence>
<name>A0A074LNM4_9BACL</name>
<comment type="caution">
    <text evidence="1">The sequence shown here is derived from an EMBL/GenBank/DDBJ whole genome shotgun (WGS) entry which is preliminary data.</text>
</comment>
<dbReference type="EMBL" id="JMIR01000028">
    <property type="protein sequence ID" value="KEO82090.1"/>
    <property type="molecule type" value="Genomic_DNA"/>
</dbReference>
<dbReference type="AlphaFoldDB" id="A0A074LNM4"/>
<keyword evidence="2" id="KW-1185">Reference proteome</keyword>
<sequence length="76" mass="8073">MAAADVVLVNTISFTYAVALGDVTFALEDGAVYKRPFSPELLVGAKGPETGTVEMVYVPADVTLVDLLIELEEVPM</sequence>
<dbReference type="STRING" id="1157490.EL26_17425"/>